<protein>
    <submittedName>
        <fullName evidence="1">Uncharacterized protein</fullName>
    </submittedName>
</protein>
<organism evidence="1">
    <name type="scientific">mine drainage metagenome</name>
    <dbReference type="NCBI Taxonomy" id="410659"/>
    <lineage>
        <taxon>unclassified sequences</taxon>
        <taxon>metagenomes</taxon>
        <taxon>ecological metagenomes</taxon>
    </lineage>
</organism>
<dbReference type="AlphaFoldDB" id="A0A1J5TKP0"/>
<comment type="caution">
    <text evidence="1">The sequence shown here is derived from an EMBL/GenBank/DDBJ whole genome shotgun (WGS) entry which is preliminary data.</text>
</comment>
<gene>
    <name evidence="1" type="ORF">GALL_26900</name>
</gene>
<dbReference type="Pfam" id="PF18928">
    <property type="entry name" value="DUF5677"/>
    <property type="match status" value="1"/>
</dbReference>
<proteinExistence type="predicted"/>
<accession>A0A1J5TKP0</accession>
<evidence type="ECO:0000313" key="1">
    <source>
        <dbReference type="EMBL" id="OIR16869.1"/>
    </source>
</evidence>
<dbReference type="EMBL" id="MLJW01000006">
    <property type="protein sequence ID" value="OIR16869.1"/>
    <property type="molecule type" value="Genomic_DNA"/>
</dbReference>
<name>A0A1J5TKP0_9ZZZZ</name>
<reference evidence="1" key="1">
    <citation type="submission" date="2016-10" db="EMBL/GenBank/DDBJ databases">
        <title>Sequence of Gallionella enrichment culture.</title>
        <authorList>
            <person name="Poehlein A."/>
            <person name="Muehling M."/>
            <person name="Daniel R."/>
        </authorList>
    </citation>
    <scope>NUCLEOTIDE SEQUENCE</scope>
</reference>
<sequence length="271" mass="31975">MADVDELRELVDNYENYLIDSFHSLWELVAIESDKLEAYSVIGGLLSRQVTLSIEFARSPRTWNGHSAPLFLRAMTDLCIAFQWILGDLEERSKKYIMHGLGDEKLLMEFYLQEIAEHPESRNVEKMRSIAELKSEWINSQRRDFFVEVNLGNWAQLDYRTMANEAGLESLYKFAYKPFSHAAHNMWPHVSIYNCKTCTNPLHQYHLVPELFEAVIDVDYLYRSCKYVHRVYEALINRFHLKHDFPLPIEWWNDYFESKDQDISGDETTAT</sequence>
<dbReference type="InterPro" id="IPR043733">
    <property type="entry name" value="DUF5677"/>
</dbReference>